<dbReference type="Pfam" id="PF00069">
    <property type="entry name" value="Pkinase"/>
    <property type="match status" value="2"/>
</dbReference>
<evidence type="ECO:0000256" key="8">
    <source>
        <dbReference type="ARBA" id="ARBA00047899"/>
    </source>
</evidence>
<feature type="region of interest" description="Disordered" evidence="12">
    <location>
        <begin position="388"/>
        <end position="413"/>
    </location>
</feature>
<feature type="region of interest" description="Disordered" evidence="12">
    <location>
        <begin position="213"/>
        <end position="236"/>
    </location>
</feature>
<dbReference type="PROSITE" id="PS00107">
    <property type="entry name" value="PROTEIN_KINASE_ATP"/>
    <property type="match status" value="1"/>
</dbReference>
<evidence type="ECO:0000256" key="3">
    <source>
        <dbReference type="ARBA" id="ARBA00022527"/>
    </source>
</evidence>
<comment type="catalytic activity">
    <reaction evidence="9">
        <text>L-seryl-[protein] + ATP = O-phospho-L-seryl-[protein] + ADP + H(+)</text>
        <dbReference type="Rhea" id="RHEA:17989"/>
        <dbReference type="Rhea" id="RHEA-COMP:9863"/>
        <dbReference type="Rhea" id="RHEA-COMP:11604"/>
        <dbReference type="ChEBI" id="CHEBI:15378"/>
        <dbReference type="ChEBI" id="CHEBI:29999"/>
        <dbReference type="ChEBI" id="CHEBI:30616"/>
        <dbReference type="ChEBI" id="CHEBI:83421"/>
        <dbReference type="ChEBI" id="CHEBI:456216"/>
        <dbReference type="EC" id="2.7.11.1"/>
    </reaction>
</comment>
<evidence type="ECO:0000256" key="5">
    <source>
        <dbReference type="ARBA" id="ARBA00022741"/>
    </source>
</evidence>
<evidence type="ECO:0000313" key="15">
    <source>
        <dbReference type="Proteomes" id="UP001140949"/>
    </source>
</evidence>
<dbReference type="InterPro" id="IPR000719">
    <property type="entry name" value="Prot_kinase_dom"/>
</dbReference>
<evidence type="ECO:0000256" key="12">
    <source>
        <dbReference type="SAM" id="MobiDB-lite"/>
    </source>
</evidence>
<dbReference type="InterPro" id="IPR017441">
    <property type="entry name" value="Protein_kinase_ATP_BS"/>
</dbReference>
<dbReference type="InterPro" id="IPR008271">
    <property type="entry name" value="Ser/Thr_kinase_AS"/>
</dbReference>
<dbReference type="InterPro" id="IPR011009">
    <property type="entry name" value="Kinase-like_dom_sf"/>
</dbReference>
<proteinExistence type="inferred from homology"/>
<evidence type="ECO:0000313" key="14">
    <source>
        <dbReference type="EMBL" id="KAJ6828971.1"/>
    </source>
</evidence>
<keyword evidence="4" id="KW-0808">Transferase</keyword>
<keyword evidence="3 11" id="KW-0723">Serine/threonine-protein kinase</keyword>
<evidence type="ECO:0000256" key="10">
    <source>
        <dbReference type="PROSITE-ProRule" id="PRU10141"/>
    </source>
</evidence>
<evidence type="ECO:0000256" key="7">
    <source>
        <dbReference type="ARBA" id="ARBA00022840"/>
    </source>
</evidence>
<keyword evidence="15" id="KW-1185">Reference proteome</keyword>
<evidence type="ECO:0000256" key="9">
    <source>
        <dbReference type="ARBA" id="ARBA00048679"/>
    </source>
</evidence>
<dbReference type="PANTHER" id="PTHR45637">
    <property type="entry name" value="FLIPPASE KINASE 1-RELATED"/>
    <property type="match status" value="1"/>
</dbReference>
<dbReference type="Gene3D" id="1.10.510.10">
    <property type="entry name" value="Transferase(Phosphotransferase) domain 1"/>
    <property type="match status" value="2"/>
</dbReference>
<evidence type="ECO:0000259" key="13">
    <source>
        <dbReference type="PROSITE" id="PS50011"/>
    </source>
</evidence>
<dbReference type="EMBL" id="JANAVB010018993">
    <property type="protein sequence ID" value="KAJ6828971.1"/>
    <property type="molecule type" value="Genomic_DNA"/>
</dbReference>
<evidence type="ECO:0000256" key="2">
    <source>
        <dbReference type="ARBA" id="ARBA00012513"/>
    </source>
</evidence>
<dbReference type="Proteomes" id="UP001140949">
    <property type="component" value="Unassembled WGS sequence"/>
</dbReference>
<dbReference type="GO" id="GO:0005524">
    <property type="term" value="F:ATP binding"/>
    <property type="evidence" value="ECO:0007669"/>
    <property type="project" value="UniProtKB-UniRule"/>
</dbReference>
<comment type="caution">
    <text evidence="14">The sequence shown here is derived from an EMBL/GenBank/DDBJ whole genome shotgun (WGS) entry which is preliminary data.</text>
</comment>
<reference evidence="14" key="2">
    <citation type="submission" date="2023-04" db="EMBL/GenBank/DDBJ databases">
        <authorList>
            <person name="Bruccoleri R.E."/>
            <person name="Oakeley E.J."/>
            <person name="Faust A.-M."/>
            <person name="Dessus-Babus S."/>
            <person name="Altorfer M."/>
            <person name="Burckhardt D."/>
            <person name="Oertli M."/>
            <person name="Naumann U."/>
            <person name="Petersen F."/>
            <person name="Wong J."/>
        </authorList>
    </citation>
    <scope>NUCLEOTIDE SEQUENCE</scope>
    <source>
        <strain evidence="14">GSM-AAB239-AS_SAM_17_03QT</strain>
        <tissue evidence="14">Leaf</tissue>
    </source>
</reference>
<sequence length="413" mass="45294">MAMPMMELDIDTLTAHRVLGRGAMGTVFLVSSPSSAAPFALKVVDKRCPRARPDTERRARWELSVLSRLRGHPFLPSLLGSLETPSLLAYALPFCPGGDLNSLRHSLPDAVLSPSALKFYLSELLAALSHLHSAPFSIAYRDLKPENVLLSAHGHVVLSDFDLSRCLRLPHKHKISDLVFSPSPSPSPPRASVHRRNLTRMFFGTTTDNRLKKTKSARVSPVSKRRRNISVGSGGGGSARGFLESHSFVGTEEYVAPEIIRGEGHGFAVDFWALGVLAYEMTYGRTPFKGATRKETFRNVLTRQPEFPGGRRRTTELTDLVARLLDKDPSTRLGCRGGAEEVKRHPFFRGVRWDMLAEVGRPPFLATAEELEEAEGGAVGTGGFSIRDYFEKLHSPPPPPPESGSSSSSLTEC</sequence>
<keyword evidence="5 10" id="KW-0547">Nucleotide-binding</keyword>
<evidence type="ECO:0000256" key="4">
    <source>
        <dbReference type="ARBA" id="ARBA00022679"/>
    </source>
</evidence>
<dbReference type="EC" id="2.7.11.1" evidence="2"/>
<evidence type="ECO:0000256" key="1">
    <source>
        <dbReference type="ARBA" id="ARBA00009903"/>
    </source>
</evidence>
<gene>
    <name evidence="14" type="ORF">M6B38_359195</name>
</gene>
<dbReference type="FunFam" id="1.10.510.10:FF:000312">
    <property type="entry name" value="Serine/threonine-protein kinase OXI1"/>
    <property type="match status" value="1"/>
</dbReference>
<evidence type="ECO:0000256" key="11">
    <source>
        <dbReference type="RuleBase" id="RU000304"/>
    </source>
</evidence>
<dbReference type="SMART" id="SM00220">
    <property type="entry name" value="S_TKc"/>
    <property type="match status" value="1"/>
</dbReference>
<dbReference type="GO" id="GO:0004674">
    <property type="term" value="F:protein serine/threonine kinase activity"/>
    <property type="evidence" value="ECO:0007669"/>
    <property type="project" value="UniProtKB-KW"/>
</dbReference>
<protein>
    <recommendedName>
        <fullName evidence="2">non-specific serine/threonine protein kinase</fullName>
        <ecNumber evidence="2">2.7.11.1</ecNumber>
    </recommendedName>
</protein>
<feature type="compositionally biased region" description="Low complexity" evidence="12">
    <location>
        <begin position="403"/>
        <end position="413"/>
    </location>
</feature>
<accession>A0AAX6GL77</accession>
<dbReference type="SUPFAM" id="SSF56112">
    <property type="entry name" value="Protein kinase-like (PK-like)"/>
    <property type="match status" value="1"/>
</dbReference>
<reference evidence="14" key="1">
    <citation type="journal article" date="2023" name="GigaByte">
        <title>Genome assembly of the bearded iris, Iris pallida Lam.</title>
        <authorList>
            <person name="Bruccoleri R.E."/>
            <person name="Oakeley E.J."/>
            <person name="Faust A.M.E."/>
            <person name="Altorfer M."/>
            <person name="Dessus-Babus S."/>
            <person name="Burckhardt D."/>
            <person name="Oertli M."/>
            <person name="Naumann U."/>
            <person name="Petersen F."/>
            <person name="Wong J."/>
        </authorList>
    </citation>
    <scope>NUCLEOTIDE SEQUENCE</scope>
    <source>
        <strain evidence="14">GSM-AAB239-AS_SAM_17_03QT</strain>
    </source>
</reference>
<keyword evidence="6 14" id="KW-0418">Kinase</keyword>
<organism evidence="14 15">
    <name type="scientific">Iris pallida</name>
    <name type="common">Sweet iris</name>
    <dbReference type="NCBI Taxonomy" id="29817"/>
    <lineage>
        <taxon>Eukaryota</taxon>
        <taxon>Viridiplantae</taxon>
        <taxon>Streptophyta</taxon>
        <taxon>Embryophyta</taxon>
        <taxon>Tracheophyta</taxon>
        <taxon>Spermatophyta</taxon>
        <taxon>Magnoliopsida</taxon>
        <taxon>Liliopsida</taxon>
        <taxon>Asparagales</taxon>
        <taxon>Iridaceae</taxon>
        <taxon>Iridoideae</taxon>
        <taxon>Irideae</taxon>
        <taxon>Iris</taxon>
    </lineage>
</organism>
<comment type="similarity">
    <text evidence="1">Belongs to the protein kinase superfamily. AGC Ser/Thr protein kinase family.</text>
</comment>
<comment type="catalytic activity">
    <reaction evidence="8">
        <text>L-threonyl-[protein] + ATP = O-phospho-L-threonyl-[protein] + ADP + H(+)</text>
        <dbReference type="Rhea" id="RHEA:46608"/>
        <dbReference type="Rhea" id="RHEA-COMP:11060"/>
        <dbReference type="Rhea" id="RHEA-COMP:11605"/>
        <dbReference type="ChEBI" id="CHEBI:15378"/>
        <dbReference type="ChEBI" id="CHEBI:30013"/>
        <dbReference type="ChEBI" id="CHEBI:30616"/>
        <dbReference type="ChEBI" id="CHEBI:61977"/>
        <dbReference type="ChEBI" id="CHEBI:456216"/>
        <dbReference type="EC" id="2.7.11.1"/>
    </reaction>
</comment>
<feature type="binding site" evidence="10">
    <location>
        <position position="42"/>
    </location>
    <ligand>
        <name>ATP</name>
        <dbReference type="ChEBI" id="CHEBI:30616"/>
    </ligand>
</feature>
<name>A0AAX6GL77_IRIPA</name>
<evidence type="ECO:0000256" key="6">
    <source>
        <dbReference type="ARBA" id="ARBA00022777"/>
    </source>
</evidence>
<dbReference type="AlphaFoldDB" id="A0AAX6GL77"/>
<dbReference type="PROSITE" id="PS00108">
    <property type="entry name" value="PROTEIN_KINASE_ST"/>
    <property type="match status" value="1"/>
</dbReference>
<keyword evidence="7 10" id="KW-0067">ATP-binding</keyword>
<dbReference type="PROSITE" id="PS50011">
    <property type="entry name" value="PROTEIN_KINASE_DOM"/>
    <property type="match status" value="1"/>
</dbReference>
<feature type="domain" description="Protein kinase" evidence="13">
    <location>
        <begin position="13"/>
        <end position="348"/>
    </location>
</feature>